<dbReference type="EMBL" id="CP084166">
    <property type="protein sequence ID" value="UJG40719.1"/>
    <property type="molecule type" value="Genomic_DNA"/>
</dbReference>
<dbReference type="AlphaFoldDB" id="A0A9Y1BKK4"/>
<name>A0A9Y1BKK4_9ARCH</name>
<proteinExistence type="predicted"/>
<evidence type="ECO:0000313" key="1">
    <source>
        <dbReference type="EMBL" id="UJG40719.1"/>
    </source>
</evidence>
<reference evidence="1" key="1">
    <citation type="journal article" date="2022" name="Nat. Microbiol.">
        <title>Unique mobile elements and scalable gene flow at the prokaryote-eukaryote boundary revealed by circularized Asgard archaea genomes.</title>
        <authorList>
            <person name="Wu F."/>
            <person name="Speth D.R."/>
            <person name="Philosof A."/>
            <person name="Cremiere A."/>
            <person name="Narayanan A."/>
            <person name="Barco R.A."/>
            <person name="Connon S.A."/>
            <person name="Amend J.P."/>
            <person name="Antoshechkin I.A."/>
            <person name="Orphan V.J."/>
        </authorList>
    </citation>
    <scope>NUCLEOTIDE SEQUENCE</scope>
    <source>
        <strain evidence="1">PM71</strain>
    </source>
</reference>
<organism evidence="1">
    <name type="scientific">Candidatus Heimdallarchaeum aukensis</name>
    <dbReference type="NCBI Taxonomy" id="2876573"/>
    <lineage>
        <taxon>Archaea</taxon>
        <taxon>Promethearchaeati</taxon>
        <taxon>Candidatus Heimdallarchaeota</taxon>
        <taxon>Candidatus Heimdallarchaeia (ex Rinke et al. 2021) (nom. nud.)</taxon>
        <taxon>Candidatus Heimdallarchaeales</taxon>
        <taxon>Candidatus Heimdallarchaeaceae</taxon>
        <taxon>Candidatus Heimdallarchaeum</taxon>
    </lineage>
</organism>
<protein>
    <submittedName>
        <fullName evidence="1">Uncharacterized protein</fullName>
    </submittedName>
</protein>
<sequence length="60" mass="7010">MTSFFRTIIDYIIGKITRVDKNKLKVKMDIKEKESKVFRGIKGTKSKAETVVQIMNSFRI</sequence>
<dbReference type="Proteomes" id="UP001201020">
    <property type="component" value="Chromosome"/>
</dbReference>
<accession>A0A9Y1BKK4</accession>
<gene>
    <name evidence="1" type="ORF">K9W45_12900</name>
</gene>